<keyword evidence="3" id="KW-1185">Reference proteome</keyword>
<keyword evidence="1" id="KW-0812">Transmembrane</keyword>
<evidence type="ECO:0000313" key="3">
    <source>
        <dbReference type="Proteomes" id="UP000235786"/>
    </source>
</evidence>
<sequence length="63" mass="7153">MPRPPLSLFVRLAIGTSMGIGLTSILFTPSTWWAQKQQLKKGEEEIKRLREALSNTRVGNKDR</sequence>
<evidence type="ECO:0000256" key="1">
    <source>
        <dbReference type="SAM" id="Phobius"/>
    </source>
</evidence>
<feature type="transmembrane region" description="Helical" evidence="1">
    <location>
        <begin position="12"/>
        <end position="34"/>
    </location>
</feature>
<dbReference type="OrthoDB" id="10358363at2759"/>
<protein>
    <submittedName>
        <fullName evidence="2">Uncharacterized protein</fullName>
    </submittedName>
</protein>
<gene>
    <name evidence="2" type="ORF">L207DRAFT_580673</name>
</gene>
<keyword evidence="1" id="KW-0472">Membrane</keyword>
<organism evidence="2 3">
    <name type="scientific">Hyaloscypha variabilis (strain UAMH 11265 / GT02V1 / F)</name>
    <name type="common">Meliniomyces variabilis</name>
    <dbReference type="NCBI Taxonomy" id="1149755"/>
    <lineage>
        <taxon>Eukaryota</taxon>
        <taxon>Fungi</taxon>
        <taxon>Dikarya</taxon>
        <taxon>Ascomycota</taxon>
        <taxon>Pezizomycotina</taxon>
        <taxon>Leotiomycetes</taxon>
        <taxon>Helotiales</taxon>
        <taxon>Hyaloscyphaceae</taxon>
        <taxon>Hyaloscypha</taxon>
        <taxon>Hyaloscypha variabilis</taxon>
    </lineage>
</organism>
<dbReference type="Proteomes" id="UP000235786">
    <property type="component" value="Unassembled WGS sequence"/>
</dbReference>
<name>A0A2J6RU01_HYAVF</name>
<reference evidence="2 3" key="1">
    <citation type="submission" date="2016-04" db="EMBL/GenBank/DDBJ databases">
        <title>A degradative enzymes factory behind the ericoid mycorrhizal symbiosis.</title>
        <authorList>
            <consortium name="DOE Joint Genome Institute"/>
            <person name="Martino E."/>
            <person name="Morin E."/>
            <person name="Grelet G."/>
            <person name="Kuo A."/>
            <person name="Kohler A."/>
            <person name="Daghino S."/>
            <person name="Barry K."/>
            <person name="Choi C."/>
            <person name="Cichocki N."/>
            <person name="Clum A."/>
            <person name="Copeland A."/>
            <person name="Hainaut M."/>
            <person name="Haridas S."/>
            <person name="Labutti K."/>
            <person name="Lindquist E."/>
            <person name="Lipzen A."/>
            <person name="Khouja H.-R."/>
            <person name="Murat C."/>
            <person name="Ohm R."/>
            <person name="Olson A."/>
            <person name="Spatafora J."/>
            <person name="Veneault-Fourrey C."/>
            <person name="Henrissat B."/>
            <person name="Grigoriev I."/>
            <person name="Martin F."/>
            <person name="Perotto S."/>
        </authorList>
    </citation>
    <scope>NUCLEOTIDE SEQUENCE [LARGE SCALE GENOMIC DNA]</scope>
    <source>
        <strain evidence="2 3">F</strain>
    </source>
</reference>
<dbReference type="EMBL" id="KZ613943">
    <property type="protein sequence ID" value="PMD41995.1"/>
    <property type="molecule type" value="Genomic_DNA"/>
</dbReference>
<evidence type="ECO:0000313" key="2">
    <source>
        <dbReference type="EMBL" id="PMD41995.1"/>
    </source>
</evidence>
<proteinExistence type="predicted"/>
<accession>A0A2J6RU01</accession>
<keyword evidence="1" id="KW-1133">Transmembrane helix</keyword>
<dbReference type="AlphaFoldDB" id="A0A2J6RU01"/>